<organism evidence="4 5">
    <name type="scientific">Adineta ricciae</name>
    <name type="common">Rotifer</name>
    <dbReference type="NCBI Taxonomy" id="249248"/>
    <lineage>
        <taxon>Eukaryota</taxon>
        <taxon>Metazoa</taxon>
        <taxon>Spiralia</taxon>
        <taxon>Gnathifera</taxon>
        <taxon>Rotifera</taxon>
        <taxon>Eurotatoria</taxon>
        <taxon>Bdelloidea</taxon>
        <taxon>Adinetida</taxon>
        <taxon>Adinetidae</taxon>
        <taxon>Adineta</taxon>
    </lineage>
</organism>
<proteinExistence type="predicted"/>
<evidence type="ECO:0000313" key="5">
    <source>
        <dbReference type="Proteomes" id="UP000663852"/>
    </source>
</evidence>
<protein>
    <recommendedName>
        <fullName evidence="3">EGF-like domain-containing protein</fullName>
    </recommendedName>
</protein>
<feature type="domain" description="EGF-like" evidence="3">
    <location>
        <begin position="171"/>
        <end position="211"/>
    </location>
</feature>
<reference evidence="4" key="1">
    <citation type="submission" date="2021-02" db="EMBL/GenBank/DDBJ databases">
        <authorList>
            <person name="Nowell W R."/>
        </authorList>
    </citation>
    <scope>NUCLEOTIDE SEQUENCE</scope>
</reference>
<dbReference type="SUPFAM" id="SSF57196">
    <property type="entry name" value="EGF/Laminin"/>
    <property type="match status" value="1"/>
</dbReference>
<gene>
    <name evidence="4" type="ORF">EDS130_LOCUS36295</name>
</gene>
<dbReference type="AlphaFoldDB" id="A0A815L4R1"/>
<accession>A0A815L4R1</accession>
<evidence type="ECO:0000259" key="3">
    <source>
        <dbReference type="PROSITE" id="PS50026"/>
    </source>
</evidence>
<name>A0A815L4R1_ADIRI</name>
<evidence type="ECO:0000256" key="1">
    <source>
        <dbReference type="PROSITE-ProRule" id="PRU00076"/>
    </source>
</evidence>
<evidence type="ECO:0000256" key="2">
    <source>
        <dbReference type="SAM" id="Phobius"/>
    </source>
</evidence>
<dbReference type="SMART" id="SM00181">
    <property type="entry name" value="EGF"/>
    <property type="match status" value="2"/>
</dbReference>
<keyword evidence="2" id="KW-1133">Transmembrane helix</keyword>
<keyword evidence="2" id="KW-0472">Membrane</keyword>
<keyword evidence="1" id="KW-0245">EGF-like domain</keyword>
<keyword evidence="2" id="KW-0812">Transmembrane</keyword>
<feature type="domain" description="EGF-like" evidence="3">
    <location>
        <begin position="110"/>
        <end position="150"/>
    </location>
</feature>
<comment type="caution">
    <text evidence="4">The sequence shown here is derived from an EMBL/GenBank/DDBJ whole genome shotgun (WGS) entry which is preliminary data.</text>
</comment>
<dbReference type="Gene3D" id="2.10.25.10">
    <property type="entry name" value="Laminin"/>
    <property type="match status" value="2"/>
</dbReference>
<sequence>MGVVLDADGDLFITDIDGHRIIRWGPNGAQCLVGYSDTSGSEPHKLYHPTKFYLVTNSCDMMTVEALTNSMTTAHLTAAMLKTTIGQSMLSFIPKPCNDTSSIGSICNSSSSICISSNPCKNNGMCSNVNNNTLDFLCFRPAGYNGTYCEIDHRPCKPHTCLNQALHCESLVNHCDLKNITCHNNGICQPLFLNYTCECLGNNYYSGRHCEITSRKIVIFKFVSKSFSYIAMIIVAMFIVIMDILKYCFGIDPVAEKRRRIRREKLLEKRKRVVIQRFVYVNAPSKQLAPNIPSITVEDTSV</sequence>
<feature type="transmembrane region" description="Helical" evidence="2">
    <location>
        <begin position="227"/>
        <end position="249"/>
    </location>
</feature>
<comment type="caution">
    <text evidence="1">Lacks conserved residue(s) required for the propagation of feature annotation.</text>
</comment>
<dbReference type="CDD" id="cd00054">
    <property type="entry name" value="EGF_CA"/>
    <property type="match status" value="1"/>
</dbReference>
<evidence type="ECO:0000313" key="4">
    <source>
        <dbReference type="EMBL" id="CAF1405046.1"/>
    </source>
</evidence>
<dbReference type="Proteomes" id="UP000663852">
    <property type="component" value="Unassembled WGS sequence"/>
</dbReference>
<dbReference type="InterPro" id="IPR000742">
    <property type="entry name" value="EGF"/>
</dbReference>
<dbReference type="EMBL" id="CAJNOJ010000334">
    <property type="protein sequence ID" value="CAF1405046.1"/>
    <property type="molecule type" value="Genomic_DNA"/>
</dbReference>
<dbReference type="PROSITE" id="PS50026">
    <property type="entry name" value="EGF_3"/>
    <property type="match status" value="2"/>
</dbReference>
<dbReference type="OrthoDB" id="430340at2759"/>